<evidence type="ECO:0000256" key="5">
    <source>
        <dbReference type="ARBA" id="ARBA00022989"/>
    </source>
</evidence>
<feature type="transmembrane region" description="Helical" evidence="7">
    <location>
        <begin position="158"/>
        <end position="179"/>
    </location>
</feature>
<gene>
    <name evidence="9" type="ORF">SAMN04488569_102719</name>
</gene>
<feature type="transmembrane region" description="Helical" evidence="7">
    <location>
        <begin position="265"/>
        <end position="283"/>
    </location>
</feature>
<dbReference type="SUPFAM" id="SSF103473">
    <property type="entry name" value="MFS general substrate transporter"/>
    <property type="match status" value="1"/>
</dbReference>
<dbReference type="GO" id="GO:0005886">
    <property type="term" value="C:plasma membrane"/>
    <property type="evidence" value="ECO:0007669"/>
    <property type="project" value="UniProtKB-SubCell"/>
</dbReference>
<keyword evidence="5 7" id="KW-1133">Transmembrane helix</keyword>
<dbReference type="InterPro" id="IPR011701">
    <property type="entry name" value="MFS"/>
</dbReference>
<keyword evidence="3" id="KW-1003">Cell membrane</keyword>
<dbReference type="PANTHER" id="PTHR43124:SF3">
    <property type="entry name" value="CHLORAMPHENICOL EFFLUX PUMP RV0191"/>
    <property type="match status" value="1"/>
</dbReference>
<feature type="transmembrane region" description="Helical" evidence="7">
    <location>
        <begin position="74"/>
        <end position="94"/>
    </location>
</feature>
<dbReference type="InterPro" id="IPR036259">
    <property type="entry name" value="MFS_trans_sf"/>
</dbReference>
<sequence>MFKLIAPGTAMIAVNYAFARFSYGLFLPYISDSLNLSESEAGLIGTLGYISYSIALICSNIFIDKFGPLKVTQLAGLSAVIGLLGIALSVNYFLLGVSMFTAGLGSGWSSPAFSKVVDISFQEDQKDQGNSWINSGTTFGIIISGPIALFFAEYWRNAFLFFALLAFATLIWNSMVIPNPDTSQESSEKRIPAFQKIIKNGLRIIIGSMIVGFSSSVFWTFSRSYLTAEHGFSNQESVLFWVLMGIAGIAGGIVGKVIVLKGLKFSFRVFLLLLILSIVLIVFPSRVMIYAASIFFGIAYIAITGLLLVWGTKRFSDTPFVGVSLAFFCLGIGQTIGSSVAGMMIEMISYPFTFSVFAVFGLAALLVPVKK</sequence>
<dbReference type="Pfam" id="PF07690">
    <property type="entry name" value="MFS_1"/>
    <property type="match status" value="1"/>
</dbReference>
<dbReference type="OrthoDB" id="2957247at2"/>
<evidence type="ECO:0000256" key="4">
    <source>
        <dbReference type="ARBA" id="ARBA00022692"/>
    </source>
</evidence>
<evidence type="ECO:0000256" key="7">
    <source>
        <dbReference type="SAM" id="Phobius"/>
    </source>
</evidence>
<organism evidence="9 10">
    <name type="scientific">Marinilactibacillus piezotolerans</name>
    <dbReference type="NCBI Taxonomy" id="258723"/>
    <lineage>
        <taxon>Bacteria</taxon>
        <taxon>Bacillati</taxon>
        <taxon>Bacillota</taxon>
        <taxon>Bacilli</taxon>
        <taxon>Lactobacillales</taxon>
        <taxon>Carnobacteriaceae</taxon>
        <taxon>Marinilactibacillus</taxon>
    </lineage>
</organism>
<accession>A0A1I3Z0J4</accession>
<feature type="domain" description="Major facilitator superfamily (MFS) profile" evidence="8">
    <location>
        <begin position="1"/>
        <end position="371"/>
    </location>
</feature>
<keyword evidence="10" id="KW-1185">Reference proteome</keyword>
<evidence type="ECO:0000256" key="1">
    <source>
        <dbReference type="ARBA" id="ARBA00004651"/>
    </source>
</evidence>
<dbReference type="PANTHER" id="PTHR43124">
    <property type="entry name" value="PURINE EFFLUX PUMP PBUE"/>
    <property type="match status" value="1"/>
</dbReference>
<feature type="transmembrane region" description="Helical" evidence="7">
    <location>
        <begin position="289"/>
        <end position="311"/>
    </location>
</feature>
<reference evidence="10" key="1">
    <citation type="submission" date="2016-10" db="EMBL/GenBank/DDBJ databases">
        <authorList>
            <person name="Varghese N."/>
            <person name="Submissions S."/>
        </authorList>
    </citation>
    <scope>NUCLEOTIDE SEQUENCE [LARGE SCALE GENOMIC DNA]</scope>
    <source>
        <strain evidence="10">DSM 16108</strain>
    </source>
</reference>
<keyword evidence="2" id="KW-0813">Transport</keyword>
<keyword evidence="4 7" id="KW-0812">Transmembrane</keyword>
<feature type="transmembrane region" description="Helical" evidence="7">
    <location>
        <begin position="200"/>
        <end position="219"/>
    </location>
</feature>
<dbReference type="EMBL" id="FOSJ01000027">
    <property type="protein sequence ID" value="SFK37622.1"/>
    <property type="molecule type" value="Genomic_DNA"/>
</dbReference>
<protein>
    <submittedName>
        <fullName evidence="9">Predicted arabinose efflux permease, MFS family</fullName>
    </submittedName>
</protein>
<proteinExistence type="predicted"/>
<evidence type="ECO:0000313" key="10">
    <source>
        <dbReference type="Proteomes" id="UP000199589"/>
    </source>
</evidence>
<dbReference type="RefSeq" id="WP_072695248.1">
    <property type="nucleotide sequence ID" value="NZ_FOSJ01000027.1"/>
</dbReference>
<dbReference type="InterPro" id="IPR020846">
    <property type="entry name" value="MFS_dom"/>
</dbReference>
<name>A0A1I3Z0J4_9LACT</name>
<feature type="transmembrane region" description="Helical" evidence="7">
    <location>
        <begin position="239"/>
        <end position="258"/>
    </location>
</feature>
<dbReference type="Proteomes" id="UP000199589">
    <property type="component" value="Unassembled WGS sequence"/>
</dbReference>
<dbReference type="Gene3D" id="1.20.1250.20">
    <property type="entry name" value="MFS general substrate transporter like domains"/>
    <property type="match status" value="2"/>
</dbReference>
<feature type="transmembrane region" description="Helical" evidence="7">
    <location>
        <begin position="43"/>
        <end position="62"/>
    </location>
</feature>
<dbReference type="InterPro" id="IPR050189">
    <property type="entry name" value="MFS_Efflux_Transporters"/>
</dbReference>
<evidence type="ECO:0000256" key="6">
    <source>
        <dbReference type="ARBA" id="ARBA00023136"/>
    </source>
</evidence>
<dbReference type="GO" id="GO:0022857">
    <property type="term" value="F:transmembrane transporter activity"/>
    <property type="evidence" value="ECO:0007669"/>
    <property type="project" value="InterPro"/>
</dbReference>
<keyword evidence="6 7" id="KW-0472">Membrane</keyword>
<evidence type="ECO:0000313" key="9">
    <source>
        <dbReference type="EMBL" id="SFK37622.1"/>
    </source>
</evidence>
<evidence type="ECO:0000256" key="3">
    <source>
        <dbReference type="ARBA" id="ARBA00022475"/>
    </source>
</evidence>
<dbReference type="AlphaFoldDB" id="A0A1I3Z0J4"/>
<feature type="transmembrane region" description="Helical" evidence="7">
    <location>
        <begin position="318"/>
        <end position="336"/>
    </location>
</feature>
<dbReference type="PROSITE" id="PS50850">
    <property type="entry name" value="MFS"/>
    <property type="match status" value="1"/>
</dbReference>
<feature type="transmembrane region" description="Helical" evidence="7">
    <location>
        <begin position="348"/>
        <end position="369"/>
    </location>
</feature>
<evidence type="ECO:0000259" key="8">
    <source>
        <dbReference type="PROSITE" id="PS50850"/>
    </source>
</evidence>
<comment type="subcellular location">
    <subcellularLocation>
        <location evidence="1">Cell membrane</location>
        <topology evidence="1">Multi-pass membrane protein</topology>
    </subcellularLocation>
</comment>
<evidence type="ECO:0000256" key="2">
    <source>
        <dbReference type="ARBA" id="ARBA00022448"/>
    </source>
</evidence>